<dbReference type="InterPro" id="IPR001128">
    <property type="entry name" value="Cyt_P450"/>
</dbReference>
<dbReference type="STRING" id="4529.A0A0E0MT01"/>
<keyword evidence="10" id="KW-1185">Reference proteome</keyword>
<comment type="cofactor">
    <cofactor evidence="1">
        <name>heme</name>
        <dbReference type="ChEBI" id="CHEBI:30413"/>
    </cofactor>
</comment>
<evidence type="ECO:0000256" key="1">
    <source>
        <dbReference type="ARBA" id="ARBA00001971"/>
    </source>
</evidence>
<dbReference type="PRINTS" id="PR00465">
    <property type="entry name" value="EP450IV"/>
</dbReference>
<evidence type="ECO:0000256" key="4">
    <source>
        <dbReference type="ARBA" id="ARBA00023002"/>
    </source>
</evidence>
<keyword evidence="3" id="KW-0479">Metal-binding</keyword>
<dbReference type="Gramene" id="ORUFI01G07650.1">
    <property type="protein sequence ID" value="ORUFI01G07650.1"/>
    <property type="gene ID" value="ORUFI01G07650"/>
</dbReference>
<dbReference type="InterPro" id="IPR036396">
    <property type="entry name" value="Cyt_P450_sf"/>
</dbReference>
<dbReference type="Pfam" id="PF00067">
    <property type="entry name" value="p450"/>
    <property type="match status" value="2"/>
</dbReference>
<evidence type="ECO:0000256" key="2">
    <source>
        <dbReference type="ARBA" id="ARBA00010617"/>
    </source>
</evidence>
<dbReference type="EnsemblPlants" id="ORUFI01G07650.1">
    <property type="protein sequence ID" value="ORUFI01G07650.1"/>
    <property type="gene ID" value="ORUFI01G07650"/>
</dbReference>
<evidence type="ECO:0000256" key="7">
    <source>
        <dbReference type="ARBA" id="ARBA00041546"/>
    </source>
</evidence>
<accession>A0A0E0MT01</accession>
<dbReference type="InterPro" id="IPR017972">
    <property type="entry name" value="Cyt_P450_CS"/>
</dbReference>
<dbReference type="EC" id="1.14.19.41" evidence="6"/>
<keyword evidence="5" id="KW-0408">Iron</keyword>
<dbReference type="PANTHER" id="PTHR24286:SF228">
    <property type="entry name" value="C-22 STEROL DESATURASE ERG5"/>
    <property type="match status" value="1"/>
</dbReference>
<dbReference type="eggNOG" id="KOG0157">
    <property type="taxonomic scope" value="Eukaryota"/>
</dbReference>
<sequence>MGTRTNPPGSMVESFHGLVVVDLRTAAPLLATAVALYILIEQLSYHRKKGSMPGPPLVVVPFLGSVTHLFRDPVGFWDLQATRASKSGAGLTADFLFGRLMVFIRDSELSRRVFANVRADAFHLVGHPFGKKLFGDHNLIYMVGKEHKDLRRRIAPNFTPRALSTYAVIQQRVILSHLRRWIDRSVANGGKAEPIRVPCRDMNLETSQTVFVGPYLTVETRERFDRDYNLFNHGFITLPIDLPGSAFRRARLAVPRLKHILEDCARQSKQRMRGGGEPECLVDYLMQETVREIDEAAAAGLPPPPHTSDMETGNLLFDFLFAAQDASTSSLCWAVSALDSHPDVLARVRAEVAALWSPESGEPITAEMMTEMKYTQAVARREVVRYWPPGPVVPYIAGEAFQLTEQYTIPKGTIVFPSVYESSFQGFPDAGTFDPERFFSEARREDVVYKRNFLAFGAGPHQCVGQRYALNHLVIFMALLASLIDFRRERTEGCDVPVYMPTMVPRDGCVVHLKQRCAKSSRAFSTPRTMRTSTDPSGSIESFHGLVHLRTAAPLLAAAVALYMLIEQLSYHRKKGSMPGAPLVVPFLGSAAHLIRDPVGFWDVQAALARKSGAGLAADFLFGRFTVFIRDSELSHRVFANVRADAFHVVSHPFGKKLFGEHNLVYLVGEEHKDLRRRIAPNFTPRALSTYAVIQQRVIIAHLRRWLDRSASNGGKAEPIRVPCRDMNLETSQTVFMGPYLTEKARERFDRDYNLFNVGFITLPVDLPGFAFRRARLAGARLMHTLGDCARQSRQRMLGGGEPECLLDYLMQETVREIDEATAAGLPPPPHTSDVEVGALLFGFLFAAQDASTSSLCWAVSALDSHPNVLARVRAEVAALWSPESGEPITAEMMSAMKYTQAVAREVVRYHPPATLVPHIAVEAFQLTAQYTIPKGTMVFPSVYESSFQGFQDADAFDPDRFFSEARREDVVYKRNFLAFGAGSHQCVGQHYALNQLVLFVALFASLVDFRRERTEGCDVPVYMPTMVPRDGCVVYLKQR</sequence>
<dbReference type="OMA" id="CAERDIT"/>
<dbReference type="GO" id="GO:0004497">
    <property type="term" value="F:monooxygenase activity"/>
    <property type="evidence" value="ECO:0007669"/>
    <property type="project" value="InterPro"/>
</dbReference>
<dbReference type="GO" id="GO:0000249">
    <property type="term" value="F:C-22 sterol desaturase (NADPH) activity"/>
    <property type="evidence" value="ECO:0007669"/>
    <property type="project" value="UniProtKB-EC"/>
</dbReference>
<evidence type="ECO:0000256" key="6">
    <source>
        <dbReference type="ARBA" id="ARBA00039038"/>
    </source>
</evidence>
<comment type="similarity">
    <text evidence="2">Belongs to the cytochrome P450 family.</text>
</comment>
<dbReference type="InterPro" id="IPR002403">
    <property type="entry name" value="Cyt_P450_E_grp-IV"/>
</dbReference>
<comment type="catalytic activity">
    <reaction evidence="8">
        <text>5-dehydroepisterol + NADPH + O2 + H(+) = ergosta-5,7,22,24(28)-tetraen-3beta-ol + NADP(+) + 2 H2O</text>
        <dbReference type="Rhea" id="RHEA:33467"/>
        <dbReference type="ChEBI" id="CHEBI:15377"/>
        <dbReference type="ChEBI" id="CHEBI:15378"/>
        <dbReference type="ChEBI" id="CHEBI:15379"/>
        <dbReference type="ChEBI" id="CHEBI:18249"/>
        <dbReference type="ChEBI" id="CHEBI:52972"/>
        <dbReference type="ChEBI" id="CHEBI:57783"/>
        <dbReference type="ChEBI" id="CHEBI:58349"/>
        <dbReference type="EC" id="1.14.19.41"/>
    </reaction>
</comment>
<name>A0A0E0MT01_ORYRU</name>
<dbReference type="HOGENOM" id="CLU_292785_0_0_1"/>
<dbReference type="CDD" id="cd11082">
    <property type="entry name" value="CYP61_CYP710"/>
    <property type="match status" value="2"/>
</dbReference>
<dbReference type="GO" id="GO:0016125">
    <property type="term" value="P:sterol metabolic process"/>
    <property type="evidence" value="ECO:0007669"/>
    <property type="project" value="TreeGrafter"/>
</dbReference>
<dbReference type="SUPFAM" id="SSF48264">
    <property type="entry name" value="Cytochrome P450"/>
    <property type="match status" value="2"/>
</dbReference>
<proteinExistence type="inferred from homology"/>
<reference evidence="10" key="1">
    <citation type="submission" date="2013-06" db="EMBL/GenBank/DDBJ databases">
        <authorList>
            <person name="Zhao Q."/>
        </authorList>
    </citation>
    <scope>NUCLEOTIDE SEQUENCE</scope>
    <source>
        <strain evidence="10">cv. W1943</strain>
    </source>
</reference>
<dbReference type="PROSITE" id="PS00086">
    <property type="entry name" value="CYTOCHROME_P450"/>
    <property type="match status" value="2"/>
</dbReference>
<dbReference type="GO" id="GO:0020037">
    <property type="term" value="F:heme binding"/>
    <property type="evidence" value="ECO:0007669"/>
    <property type="project" value="InterPro"/>
</dbReference>
<dbReference type="PRINTS" id="PR00385">
    <property type="entry name" value="P450"/>
</dbReference>
<dbReference type="AlphaFoldDB" id="A0A0E0MT01"/>
<dbReference type="GO" id="GO:0005506">
    <property type="term" value="F:iron ion binding"/>
    <property type="evidence" value="ECO:0007669"/>
    <property type="project" value="InterPro"/>
</dbReference>
<dbReference type="Proteomes" id="UP000008022">
    <property type="component" value="Unassembled WGS sequence"/>
</dbReference>
<evidence type="ECO:0000256" key="5">
    <source>
        <dbReference type="ARBA" id="ARBA00023004"/>
    </source>
</evidence>
<reference evidence="9" key="2">
    <citation type="submission" date="2015-06" db="UniProtKB">
        <authorList>
            <consortium name="EnsemblPlants"/>
        </authorList>
    </citation>
    <scope>IDENTIFICATION</scope>
</reference>
<dbReference type="FunFam" id="1.10.630.10:FF:000021">
    <property type="entry name" value="Cytochrome P450 61"/>
    <property type="match status" value="2"/>
</dbReference>
<evidence type="ECO:0000313" key="10">
    <source>
        <dbReference type="Proteomes" id="UP000008022"/>
    </source>
</evidence>
<protein>
    <recommendedName>
        <fullName evidence="6">sterol 22-desaturase</fullName>
        <ecNumber evidence="6">1.14.19.41</ecNumber>
    </recommendedName>
    <alternativeName>
        <fullName evidence="7">C-22 sterol desaturase</fullName>
    </alternativeName>
</protein>
<evidence type="ECO:0000256" key="8">
    <source>
        <dbReference type="ARBA" id="ARBA00047463"/>
    </source>
</evidence>
<evidence type="ECO:0000256" key="3">
    <source>
        <dbReference type="ARBA" id="ARBA00022723"/>
    </source>
</evidence>
<evidence type="ECO:0000313" key="9">
    <source>
        <dbReference type="EnsemblPlants" id="ORUFI01G07650.1"/>
    </source>
</evidence>
<dbReference type="Gene3D" id="1.10.630.10">
    <property type="entry name" value="Cytochrome P450"/>
    <property type="match status" value="2"/>
</dbReference>
<organism evidence="9 10">
    <name type="scientific">Oryza rufipogon</name>
    <name type="common">Brownbeard rice</name>
    <name type="synonym">Asian wild rice</name>
    <dbReference type="NCBI Taxonomy" id="4529"/>
    <lineage>
        <taxon>Eukaryota</taxon>
        <taxon>Viridiplantae</taxon>
        <taxon>Streptophyta</taxon>
        <taxon>Embryophyta</taxon>
        <taxon>Tracheophyta</taxon>
        <taxon>Spermatophyta</taxon>
        <taxon>Magnoliopsida</taxon>
        <taxon>Liliopsida</taxon>
        <taxon>Poales</taxon>
        <taxon>Poaceae</taxon>
        <taxon>BOP clade</taxon>
        <taxon>Oryzoideae</taxon>
        <taxon>Oryzeae</taxon>
        <taxon>Oryzinae</taxon>
        <taxon>Oryza</taxon>
    </lineage>
</organism>
<keyword evidence="4" id="KW-0560">Oxidoreductase</keyword>
<dbReference type="PANTHER" id="PTHR24286">
    <property type="entry name" value="CYTOCHROME P450 26"/>
    <property type="match status" value="1"/>
</dbReference>